<comment type="caution">
    <text evidence="2">The sequence shown here is derived from an EMBL/GenBank/DDBJ whole genome shotgun (WGS) entry which is preliminary data.</text>
</comment>
<feature type="transmembrane region" description="Helical" evidence="1">
    <location>
        <begin position="6"/>
        <end position="24"/>
    </location>
</feature>
<keyword evidence="1" id="KW-1133">Transmembrane helix</keyword>
<organism evidence="2 3">
    <name type="scientific">Maribacter cobaltidurans</name>
    <dbReference type="NCBI Taxonomy" id="1178778"/>
    <lineage>
        <taxon>Bacteria</taxon>
        <taxon>Pseudomonadati</taxon>
        <taxon>Bacteroidota</taxon>
        <taxon>Flavobacteriia</taxon>
        <taxon>Flavobacteriales</taxon>
        <taxon>Flavobacteriaceae</taxon>
        <taxon>Maribacter</taxon>
    </lineage>
</organism>
<protein>
    <submittedName>
        <fullName evidence="2">Uncharacterized protein</fullName>
    </submittedName>
</protein>
<evidence type="ECO:0000313" key="2">
    <source>
        <dbReference type="EMBL" id="MEE1976419.1"/>
    </source>
</evidence>
<keyword evidence="1" id="KW-0472">Membrane</keyword>
<keyword evidence="3" id="KW-1185">Reference proteome</keyword>
<proteinExistence type="predicted"/>
<evidence type="ECO:0000256" key="1">
    <source>
        <dbReference type="SAM" id="Phobius"/>
    </source>
</evidence>
<reference evidence="2 3" key="1">
    <citation type="submission" date="2024-01" db="EMBL/GenBank/DDBJ databases">
        <title>Maribacter spp. originated from different algae showed divergent polysaccharides utilization ability.</title>
        <authorList>
            <person name="Wang H."/>
            <person name="Wu Y."/>
        </authorList>
    </citation>
    <scope>NUCLEOTIDE SEQUENCE [LARGE SCALE GENOMIC DNA]</scope>
    <source>
        <strain evidence="2 3">PR1</strain>
    </source>
</reference>
<keyword evidence="1" id="KW-0812">Transmembrane</keyword>
<accession>A0ABU7ITV7</accession>
<name>A0ABU7ITV7_9FLAO</name>
<evidence type="ECO:0000313" key="3">
    <source>
        <dbReference type="Proteomes" id="UP001356308"/>
    </source>
</evidence>
<dbReference type="Proteomes" id="UP001356308">
    <property type="component" value="Unassembled WGS sequence"/>
</dbReference>
<gene>
    <name evidence="2" type="ORF">V1I91_10090</name>
</gene>
<dbReference type="RefSeq" id="WP_272651118.1">
    <property type="nucleotide sequence ID" value="NZ_JAZDDG010000004.1"/>
</dbReference>
<dbReference type="EMBL" id="JAZDDG010000004">
    <property type="protein sequence ID" value="MEE1976419.1"/>
    <property type="molecule type" value="Genomic_DNA"/>
</dbReference>
<sequence>MLSIVEFIGGVSILMASGFILIFIKETVLHQTNDSSSKLELKSSQNKESFIQIDMDLITDGSVQKDSERIKEKRKKLEAFRLRNKFYQIK</sequence>